<dbReference type="Pfam" id="PF22633">
    <property type="entry name" value="F5_F8_type_C_2"/>
    <property type="match status" value="1"/>
</dbReference>
<protein>
    <recommendedName>
        <fullName evidence="1">F5/8 type C domain-containing protein</fullName>
    </recommendedName>
</protein>
<dbReference type="Gene3D" id="2.60.120.260">
    <property type="entry name" value="Galactose-binding domain-like"/>
    <property type="match status" value="1"/>
</dbReference>
<accession>X1QK85</accession>
<feature type="domain" description="F5/8 type C" evidence="1">
    <location>
        <begin position="1"/>
        <end position="105"/>
    </location>
</feature>
<dbReference type="InterPro" id="IPR008979">
    <property type="entry name" value="Galactose-bd-like_sf"/>
</dbReference>
<feature type="non-terminal residue" evidence="2">
    <location>
        <position position="255"/>
    </location>
</feature>
<name>X1QK85_9ZZZZ</name>
<dbReference type="EMBL" id="BARV01030643">
    <property type="protein sequence ID" value="GAI43669.1"/>
    <property type="molecule type" value="Genomic_DNA"/>
</dbReference>
<dbReference type="Gene3D" id="2.60.40.10">
    <property type="entry name" value="Immunoglobulins"/>
    <property type="match status" value="1"/>
</dbReference>
<gene>
    <name evidence="2" type="ORF">S06H3_48640</name>
</gene>
<evidence type="ECO:0000259" key="1">
    <source>
        <dbReference type="PROSITE" id="PS50022"/>
    </source>
</evidence>
<evidence type="ECO:0000313" key="2">
    <source>
        <dbReference type="EMBL" id="GAI43669.1"/>
    </source>
</evidence>
<proteinExistence type="predicted"/>
<organism evidence="2">
    <name type="scientific">marine sediment metagenome</name>
    <dbReference type="NCBI Taxonomy" id="412755"/>
    <lineage>
        <taxon>unclassified sequences</taxon>
        <taxon>metagenomes</taxon>
        <taxon>ecological metagenomes</taxon>
    </lineage>
</organism>
<dbReference type="InterPro" id="IPR013783">
    <property type="entry name" value="Ig-like_fold"/>
</dbReference>
<dbReference type="SUPFAM" id="SSF49785">
    <property type="entry name" value="Galactose-binding domain-like"/>
    <property type="match status" value="1"/>
</dbReference>
<sequence>HSIEATDMWLSGGEPNAWIEYELDKVYKLHEMWVWNSNQPVESTIGFGVKDVTIEYSTNGTNYTTLGTTAEFARAPGAVGYAHNTTVDFGSAAAKYVRLTTNSNWGSLVDKYGLSEVRFFSIPVFAREPSPDSGTTDVAVDVTLGFRAGRDAAEHHLHFSSDEQAVIDGNAPVDTVTETSYGPLSLDLGTTYYWKINEVNEAETTTTWQGDIWNFTTHEFFVVDDFEDYNDWPPDEIWFTWIDGYGVLANGGAVG</sequence>
<feature type="non-terminal residue" evidence="2">
    <location>
        <position position="1"/>
    </location>
</feature>
<dbReference type="PROSITE" id="PS50022">
    <property type="entry name" value="FA58C_3"/>
    <property type="match status" value="1"/>
</dbReference>
<reference evidence="2" key="1">
    <citation type="journal article" date="2014" name="Front. Microbiol.">
        <title>High frequency of phylogenetically diverse reductive dehalogenase-homologous genes in deep subseafloor sedimentary metagenomes.</title>
        <authorList>
            <person name="Kawai M."/>
            <person name="Futagami T."/>
            <person name="Toyoda A."/>
            <person name="Takaki Y."/>
            <person name="Nishi S."/>
            <person name="Hori S."/>
            <person name="Arai W."/>
            <person name="Tsubouchi T."/>
            <person name="Morono Y."/>
            <person name="Uchiyama I."/>
            <person name="Ito T."/>
            <person name="Fujiyama A."/>
            <person name="Inagaki F."/>
            <person name="Takami H."/>
        </authorList>
    </citation>
    <scope>NUCLEOTIDE SEQUENCE</scope>
    <source>
        <strain evidence="2">Expedition CK06-06</strain>
    </source>
</reference>
<dbReference type="InterPro" id="IPR000421">
    <property type="entry name" value="FA58C"/>
</dbReference>
<dbReference type="AlphaFoldDB" id="X1QK85"/>
<comment type="caution">
    <text evidence="2">The sequence shown here is derived from an EMBL/GenBank/DDBJ whole genome shotgun (WGS) entry which is preliminary data.</text>
</comment>